<evidence type="ECO:0000256" key="2">
    <source>
        <dbReference type="ARBA" id="ARBA00022670"/>
    </source>
</evidence>
<gene>
    <name evidence="8" type="ORF">AVL57_13730</name>
</gene>
<reference evidence="8 9" key="1">
    <citation type="submission" date="2015-12" db="EMBL/GenBank/DDBJ databases">
        <title>Intraspecies pangenome expansion in the marine bacterium Alteromonas.</title>
        <authorList>
            <person name="Lopez-Perez M."/>
            <person name="Rodriguez-Valera F."/>
        </authorList>
    </citation>
    <scope>NUCLEOTIDE SEQUENCE [LARGE SCALE GENOMIC DNA]</scope>
    <source>
        <strain evidence="8 9">LMG 21861</strain>
    </source>
</reference>
<proteinExistence type="inferred from homology"/>
<evidence type="ECO:0000313" key="9">
    <source>
        <dbReference type="Proteomes" id="UP000056750"/>
    </source>
</evidence>
<keyword evidence="4" id="KW-0720">Serine protease</keyword>
<evidence type="ECO:0000259" key="7">
    <source>
        <dbReference type="Pfam" id="PF02897"/>
    </source>
</evidence>
<comment type="similarity">
    <text evidence="1">Belongs to the peptidase S9A family.</text>
</comment>
<feature type="domain" description="Peptidase S9A N-terminal" evidence="7">
    <location>
        <begin position="59"/>
        <end position="449"/>
    </location>
</feature>
<keyword evidence="3" id="KW-0378">Hydrolase</keyword>
<dbReference type="InterPro" id="IPR023302">
    <property type="entry name" value="Pept_S9A_N"/>
</dbReference>
<feature type="chain" id="PRO_5046019179" evidence="5">
    <location>
        <begin position="20"/>
        <end position="728"/>
    </location>
</feature>
<protein>
    <submittedName>
        <fullName evidence="8">Protease 2</fullName>
    </submittedName>
</protein>
<feature type="domain" description="Peptidase S9 prolyl oligopeptidase catalytic" evidence="6">
    <location>
        <begin position="511"/>
        <end position="721"/>
    </location>
</feature>
<evidence type="ECO:0000256" key="3">
    <source>
        <dbReference type="ARBA" id="ARBA00022801"/>
    </source>
</evidence>
<sequence>MKSLWIASCMTLTASLSLGACSDNSTSMEQSSQVEKQQGVKLITDTPAPVAQKIPYELAAHGTVRNDDYYWMRDDSREDEKVLAHLEKENAYLETVMAPLKDNRETLYEELIARIEKDDTTVPYLKNDYWYFTEYSGENEYPIYLRKPSMDAEGEVLLNMNVMAEGHDYYNIGDYSVSSDNNLLAYSEDTLSRRVYTIFVKNLATGELLSDELTGTSGAVEWANDNKHLFYVKKDLQTLLGFQVYRHALGTPQADDTLVFEETDPTFYTYISKSKDDDMIYIHHSHTDKSAVTLIDANQPTKAPVPFLPIRENEEYSIEKSGDSYFVLTNNEATNFRVMKAPASATDDMSKWEEVIAHNPDVFIQDIEVLGDFLVVKEKQEGVLRLVAHNLKADKVTVIPTDDPIYGAYFTGNTQQDTDTLRIYYSSLTTPASIVDIDLNTFDKTVLKQTKVSDTFSSAAYTSERIMIKAEDGADIPVSLVYRNDMFNKDGTNPLYQYAYGSYGATIEPTFRSSWLSLVDRGFVVAIAHIRGGQMLGRQWYEDGKMHSKINTFTDFIDVSKGLIEKRYADPKRVFAMGGSAGGLLMGAIANMAPELYLGISAHVPFVDVVTTMSDDTIPLTTGEYTEWGNPANKDEFDYILSYSPYDQVSAQDYPHMLVTTGLHDSQVQYFEPMKWVAKLRDYKTNDNLLLFQTDMEAGHGGASGRFKRFESTALEYAFVFYLAGIEI</sequence>
<dbReference type="PROSITE" id="PS51257">
    <property type="entry name" value="PROKAR_LIPOPROTEIN"/>
    <property type="match status" value="1"/>
</dbReference>
<dbReference type="InterPro" id="IPR051543">
    <property type="entry name" value="Serine_Peptidase_S9A"/>
</dbReference>
<keyword evidence="9" id="KW-1185">Reference proteome</keyword>
<dbReference type="SUPFAM" id="SSF53474">
    <property type="entry name" value="alpha/beta-Hydrolases"/>
    <property type="match status" value="1"/>
</dbReference>
<dbReference type="EMBL" id="CP013926">
    <property type="protein sequence ID" value="AMJ74932.1"/>
    <property type="molecule type" value="Genomic_DNA"/>
</dbReference>
<keyword evidence="2 8" id="KW-0645">Protease</keyword>
<dbReference type="GO" id="GO:0006508">
    <property type="term" value="P:proteolysis"/>
    <property type="evidence" value="ECO:0007669"/>
    <property type="project" value="UniProtKB-KW"/>
</dbReference>
<evidence type="ECO:0000313" key="8">
    <source>
        <dbReference type="EMBL" id="AMJ74932.1"/>
    </source>
</evidence>
<dbReference type="SUPFAM" id="SSF50993">
    <property type="entry name" value="Peptidase/esterase 'gauge' domain"/>
    <property type="match status" value="1"/>
</dbReference>
<accession>A0ABM5YLB0</accession>
<dbReference type="GO" id="GO:0008233">
    <property type="term" value="F:peptidase activity"/>
    <property type="evidence" value="ECO:0007669"/>
    <property type="project" value="UniProtKB-KW"/>
</dbReference>
<dbReference type="PANTHER" id="PTHR11757">
    <property type="entry name" value="PROTEASE FAMILY S9A OLIGOPEPTIDASE"/>
    <property type="match status" value="1"/>
</dbReference>
<dbReference type="InterPro" id="IPR002470">
    <property type="entry name" value="Peptidase_S9A"/>
</dbReference>
<dbReference type="Pfam" id="PF00326">
    <property type="entry name" value="Peptidase_S9"/>
    <property type="match status" value="1"/>
</dbReference>
<evidence type="ECO:0000256" key="4">
    <source>
        <dbReference type="ARBA" id="ARBA00022825"/>
    </source>
</evidence>
<dbReference type="Pfam" id="PF02897">
    <property type="entry name" value="Peptidase_S9_N"/>
    <property type="match status" value="1"/>
</dbReference>
<dbReference type="InterPro" id="IPR029058">
    <property type="entry name" value="AB_hydrolase_fold"/>
</dbReference>
<evidence type="ECO:0000256" key="5">
    <source>
        <dbReference type="SAM" id="SignalP"/>
    </source>
</evidence>
<dbReference type="Proteomes" id="UP000056750">
    <property type="component" value="Chromosome"/>
</dbReference>
<organism evidence="8 9">
    <name type="scientific">Alteromonas stellipolaris</name>
    <dbReference type="NCBI Taxonomy" id="233316"/>
    <lineage>
        <taxon>Bacteria</taxon>
        <taxon>Pseudomonadati</taxon>
        <taxon>Pseudomonadota</taxon>
        <taxon>Gammaproteobacteria</taxon>
        <taxon>Alteromonadales</taxon>
        <taxon>Alteromonadaceae</taxon>
        <taxon>Alteromonas/Salinimonas group</taxon>
        <taxon>Alteromonas</taxon>
    </lineage>
</organism>
<dbReference type="PRINTS" id="PR00862">
    <property type="entry name" value="PROLIGOPTASE"/>
</dbReference>
<dbReference type="InterPro" id="IPR001375">
    <property type="entry name" value="Peptidase_S9_cat"/>
</dbReference>
<dbReference type="PANTHER" id="PTHR11757:SF19">
    <property type="entry name" value="PROLYL ENDOPEPTIDASE-LIKE"/>
    <property type="match status" value="1"/>
</dbReference>
<feature type="signal peptide" evidence="5">
    <location>
        <begin position="1"/>
        <end position="19"/>
    </location>
</feature>
<evidence type="ECO:0000259" key="6">
    <source>
        <dbReference type="Pfam" id="PF00326"/>
    </source>
</evidence>
<name>A0ABM5YLB0_9ALTE</name>
<keyword evidence="5" id="KW-0732">Signal</keyword>
<evidence type="ECO:0000256" key="1">
    <source>
        <dbReference type="ARBA" id="ARBA00005228"/>
    </source>
</evidence>
<dbReference type="Gene3D" id="2.130.10.120">
    <property type="entry name" value="Prolyl oligopeptidase, N-terminal domain"/>
    <property type="match status" value="1"/>
</dbReference>
<dbReference type="Gene3D" id="3.40.50.1820">
    <property type="entry name" value="alpha/beta hydrolase"/>
    <property type="match status" value="1"/>
</dbReference>